<comment type="similarity">
    <text evidence="1 6">Belongs to the GatC family.</text>
</comment>
<dbReference type="RefSeq" id="WP_022487634.1">
    <property type="nucleotide sequence ID" value="NZ_CALEXD010000026.1"/>
</dbReference>
<dbReference type="SUPFAM" id="SSF141000">
    <property type="entry name" value="Glu-tRNAGln amidotransferase C subunit"/>
    <property type="match status" value="1"/>
</dbReference>
<dbReference type="Proteomes" id="UP000182379">
    <property type="component" value="Unassembled WGS sequence"/>
</dbReference>
<keyword evidence="6" id="KW-0067">ATP-binding</keyword>
<comment type="catalytic activity">
    <reaction evidence="5 6">
        <text>L-glutamyl-tRNA(Gln) + L-glutamine + ATP + H2O = L-glutaminyl-tRNA(Gln) + L-glutamate + ADP + phosphate + H(+)</text>
        <dbReference type="Rhea" id="RHEA:17521"/>
        <dbReference type="Rhea" id="RHEA-COMP:9681"/>
        <dbReference type="Rhea" id="RHEA-COMP:9684"/>
        <dbReference type="ChEBI" id="CHEBI:15377"/>
        <dbReference type="ChEBI" id="CHEBI:15378"/>
        <dbReference type="ChEBI" id="CHEBI:29985"/>
        <dbReference type="ChEBI" id="CHEBI:30616"/>
        <dbReference type="ChEBI" id="CHEBI:43474"/>
        <dbReference type="ChEBI" id="CHEBI:58359"/>
        <dbReference type="ChEBI" id="CHEBI:78520"/>
        <dbReference type="ChEBI" id="CHEBI:78521"/>
        <dbReference type="ChEBI" id="CHEBI:456216"/>
    </reaction>
</comment>
<evidence type="ECO:0000256" key="4">
    <source>
        <dbReference type="ARBA" id="ARBA00047380"/>
    </source>
</evidence>
<dbReference type="PANTHER" id="PTHR15004">
    <property type="entry name" value="GLUTAMYL-TRNA(GLN) AMIDOTRANSFERASE SUBUNIT C, MITOCHONDRIAL"/>
    <property type="match status" value="1"/>
</dbReference>
<comment type="subunit">
    <text evidence="2 6">Heterotrimer of A, B and C subunits.</text>
</comment>
<evidence type="ECO:0000256" key="1">
    <source>
        <dbReference type="ARBA" id="ARBA00010757"/>
    </source>
</evidence>
<evidence type="ECO:0000256" key="5">
    <source>
        <dbReference type="ARBA" id="ARBA00047913"/>
    </source>
</evidence>
<comment type="catalytic activity">
    <reaction evidence="4 6">
        <text>L-aspartyl-tRNA(Asn) + L-glutamine + ATP + H2O = L-asparaginyl-tRNA(Asn) + L-glutamate + ADP + phosphate + 2 H(+)</text>
        <dbReference type="Rhea" id="RHEA:14513"/>
        <dbReference type="Rhea" id="RHEA-COMP:9674"/>
        <dbReference type="Rhea" id="RHEA-COMP:9677"/>
        <dbReference type="ChEBI" id="CHEBI:15377"/>
        <dbReference type="ChEBI" id="CHEBI:15378"/>
        <dbReference type="ChEBI" id="CHEBI:29985"/>
        <dbReference type="ChEBI" id="CHEBI:30616"/>
        <dbReference type="ChEBI" id="CHEBI:43474"/>
        <dbReference type="ChEBI" id="CHEBI:58359"/>
        <dbReference type="ChEBI" id="CHEBI:78515"/>
        <dbReference type="ChEBI" id="CHEBI:78516"/>
        <dbReference type="ChEBI" id="CHEBI:456216"/>
    </reaction>
</comment>
<organism evidence="7 10">
    <name type="scientific">Acidaminococcus fermentans</name>
    <dbReference type="NCBI Taxonomy" id="905"/>
    <lineage>
        <taxon>Bacteria</taxon>
        <taxon>Bacillati</taxon>
        <taxon>Bacillota</taxon>
        <taxon>Negativicutes</taxon>
        <taxon>Acidaminococcales</taxon>
        <taxon>Acidaminococcaceae</taxon>
        <taxon>Acidaminococcus</taxon>
    </lineage>
</organism>
<dbReference type="EMBL" id="VULN01000004">
    <property type="protein sequence ID" value="MSS81746.1"/>
    <property type="molecule type" value="Genomic_DNA"/>
</dbReference>
<keyword evidence="6" id="KW-0436">Ligase</keyword>
<reference evidence="7 10" key="2">
    <citation type="submission" date="2019-08" db="EMBL/GenBank/DDBJ databases">
        <title>In-depth cultivation of the pig gut microbiome towards novel bacterial diversity and tailored functional studies.</title>
        <authorList>
            <person name="Wylensek D."/>
            <person name="Hitch T.C.A."/>
            <person name="Clavel T."/>
        </authorList>
    </citation>
    <scope>NUCLEOTIDE SEQUENCE [LARGE SCALE GENOMIC DNA]</scope>
    <source>
        <strain evidence="7 10">WCA-389-WT-5B</strain>
    </source>
</reference>
<dbReference type="EMBL" id="FNOP01000006">
    <property type="protein sequence ID" value="SDW78679.1"/>
    <property type="molecule type" value="Genomic_DNA"/>
</dbReference>
<evidence type="ECO:0000313" key="8">
    <source>
        <dbReference type="EMBL" id="SDW78679.1"/>
    </source>
</evidence>
<name>A0A1I5GY68_ACIFE</name>
<dbReference type="AlphaFoldDB" id="A0A1I5GY68"/>
<dbReference type="NCBIfam" id="TIGR00135">
    <property type="entry name" value="gatC"/>
    <property type="match status" value="1"/>
</dbReference>
<dbReference type="OrthoDB" id="9813938at2"/>
<accession>A0A1I5GY68</accession>
<dbReference type="GO" id="GO:0006412">
    <property type="term" value="P:translation"/>
    <property type="evidence" value="ECO:0007669"/>
    <property type="project" value="UniProtKB-UniRule"/>
</dbReference>
<proteinExistence type="inferred from homology"/>
<gene>
    <name evidence="6 7" type="primary">gatC</name>
    <name evidence="7" type="ORF">FX155_03870</name>
    <name evidence="8" type="ORF">SAMN05216495_1067</name>
</gene>
<reference evidence="8 9" key="1">
    <citation type="submission" date="2016-10" db="EMBL/GenBank/DDBJ databases">
        <authorList>
            <person name="Varghese N."/>
            <person name="Submissions S."/>
        </authorList>
    </citation>
    <scope>NUCLEOTIDE SEQUENCE [LARGE SCALE GENOMIC DNA]</scope>
    <source>
        <strain evidence="8 9">WCC6</strain>
    </source>
</reference>
<protein>
    <recommendedName>
        <fullName evidence="6">Aspartyl/glutamyl-tRNA(Asn/Gln) amidotransferase subunit C</fullName>
        <shortName evidence="6">Asp/Glu-ADT subunit C</shortName>
        <ecNumber evidence="6">6.3.5.-</ecNumber>
    </recommendedName>
</protein>
<dbReference type="GO" id="GO:0005524">
    <property type="term" value="F:ATP binding"/>
    <property type="evidence" value="ECO:0007669"/>
    <property type="project" value="UniProtKB-KW"/>
</dbReference>
<keyword evidence="7" id="KW-0808">Transferase</keyword>
<evidence type="ECO:0000313" key="10">
    <source>
        <dbReference type="Proteomes" id="UP000441455"/>
    </source>
</evidence>
<keyword evidence="6" id="KW-0547">Nucleotide-binding</keyword>
<dbReference type="PANTHER" id="PTHR15004:SF0">
    <property type="entry name" value="GLUTAMYL-TRNA(GLN) AMIDOTRANSFERASE SUBUNIT C, MITOCHONDRIAL"/>
    <property type="match status" value="1"/>
</dbReference>
<evidence type="ECO:0000256" key="3">
    <source>
        <dbReference type="ARBA" id="ARBA00024799"/>
    </source>
</evidence>
<evidence type="ECO:0000256" key="6">
    <source>
        <dbReference type="HAMAP-Rule" id="MF_00122"/>
    </source>
</evidence>
<dbReference type="Gene3D" id="1.10.20.60">
    <property type="entry name" value="Glu-tRNAGln amidotransferase C subunit, N-terminal domain"/>
    <property type="match status" value="1"/>
</dbReference>
<dbReference type="EC" id="6.3.5.-" evidence="6"/>
<dbReference type="GO" id="GO:0070681">
    <property type="term" value="P:glutaminyl-tRNAGln biosynthesis via transamidation"/>
    <property type="evidence" value="ECO:0007669"/>
    <property type="project" value="TreeGrafter"/>
</dbReference>
<dbReference type="GO" id="GO:0050567">
    <property type="term" value="F:glutaminyl-tRNA synthase (glutamine-hydrolyzing) activity"/>
    <property type="evidence" value="ECO:0007669"/>
    <property type="project" value="UniProtKB-UniRule"/>
</dbReference>
<evidence type="ECO:0000313" key="7">
    <source>
        <dbReference type="EMBL" id="MSS81746.1"/>
    </source>
</evidence>
<dbReference type="GO" id="GO:0006450">
    <property type="term" value="P:regulation of translational fidelity"/>
    <property type="evidence" value="ECO:0007669"/>
    <property type="project" value="InterPro"/>
</dbReference>
<evidence type="ECO:0000313" key="9">
    <source>
        <dbReference type="Proteomes" id="UP000182379"/>
    </source>
</evidence>
<sequence length="95" mass="10800">MSVTVNDVKHIANLCRLNVPDDEMDKFVEQFNQILNYAEILKKVDTKGIEPSPYVLPISNVLREDVPVESLSHEDAMKNAPEEYEGGFKVPRVIE</sequence>
<comment type="function">
    <text evidence="3 6">Allows the formation of correctly charged Asn-tRNA(Asn) or Gln-tRNA(Gln) through the transamidation of misacylated Asp-tRNA(Asn) or Glu-tRNA(Gln) in organisms which lack either or both of asparaginyl-tRNA or glutaminyl-tRNA synthetases. The reaction takes place in the presence of glutamine and ATP through an activated phospho-Asp-tRNA(Asn) or phospho-Glu-tRNA(Gln).</text>
</comment>
<dbReference type="Pfam" id="PF02686">
    <property type="entry name" value="GatC"/>
    <property type="match status" value="1"/>
</dbReference>
<comment type="caution">
    <text evidence="7">The sequence shown here is derived from an EMBL/GenBank/DDBJ whole genome shotgun (WGS) entry which is preliminary data.</text>
</comment>
<evidence type="ECO:0000256" key="2">
    <source>
        <dbReference type="ARBA" id="ARBA00011123"/>
    </source>
</evidence>
<dbReference type="GO" id="GO:0016740">
    <property type="term" value="F:transferase activity"/>
    <property type="evidence" value="ECO:0007669"/>
    <property type="project" value="UniProtKB-KW"/>
</dbReference>
<dbReference type="Proteomes" id="UP000441455">
    <property type="component" value="Unassembled WGS sequence"/>
</dbReference>
<keyword evidence="6" id="KW-0648">Protein biosynthesis</keyword>
<dbReference type="HAMAP" id="MF_00122">
    <property type="entry name" value="GatC"/>
    <property type="match status" value="1"/>
</dbReference>
<dbReference type="InterPro" id="IPR003837">
    <property type="entry name" value="GatC"/>
</dbReference>
<dbReference type="InterPro" id="IPR036113">
    <property type="entry name" value="Asp/Glu-ADT_sf_sub_c"/>
</dbReference>